<dbReference type="EMBL" id="DAKRPA010000020">
    <property type="protein sequence ID" value="DBA03385.1"/>
    <property type="molecule type" value="Genomic_DNA"/>
</dbReference>
<dbReference type="Gene3D" id="3.90.1570.10">
    <property type="entry name" value="tt1808, chain A"/>
    <property type="match status" value="1"/>
</dbReference>
<dbReference type="GO" id="GO:0006281">
    <property type="term" value="P:DNA repair"/>
    <property type="evidence" value="ECO:0007669"/>
    <property type="project" value="UniProtKB-ARBA"/>
</dbReference>
<accession>A0AAV2ZBP5</accession>
<reference evidence="2" key="2">
    <citation type="journal article" date="2023" name="Microbiol Resour">
        <title>Decontamination and Annotation of the Draft Genome Sequence of the Oomycete Lagenidium giganteum ARSEF 373.</title>
        <authorList>
            <person name="Morgan W.R."/>
            <person name="Tartar A."/>
        </authorList>
    </citation>
    <scope>NUCLEOTIDE SEQUENCE</scope>
    <source>
        <strain evidence="2">ARSEF 373</strain>
    </source>
</reference>
<dbReference type="InterPro" id="IPR012296">
    <property type="entry name" value="Nuclease_put_TT1808"/>
</dbReference>
<organism evidence="2 3">
    <name type="scientific">Lagenidium giganteum</name>
    <dbReference type="NCBI Taxonomy" id="4803"/>
    <lineage>
        <taxon>Eukaryota</taxon>
        <taxon>Sar</taxon>
        <taxon>Stramenopiles</taxon>
        <taxon>Oomycota</taxon>
        <taxon>Peronosporomycetes</taxon>
        <taxon>Pythiales</taxon>
        <taxon>Pythiaceae</taxon>
    </lineage>
</organism>
<evidence type="ECO:0000259" key="1">
    <source>
        <dbReference type="PROSITE" id="PS00028"/>
    </source>
</evidence>
<reference evidence="2" key="1">
    <citation type="submission" date="2022-11" db="EMBL/GenBank/DDBJ databases">
        <authorList>
            <person name="Morgan W.R."/>
            <person name="Tartar A."/>
        </authorList>
    </citation>
    <scope>NUCLEOTIDE SEQUENCE</scope>
    <source>
        <strain evidence="2">ARSEF 373</strain>
    </source>
</reference>
<evidence type="ECO:0000313" key="2">
    <source>
        <dbReference type="EMBL" id="DBA03385.1"/>
    </source>
</evidence>
<proteinExistence type="predicted"/>
<dbReference type="AlphaFoldDB" id="A0AAV2ZBP5"/>
<feature type="domain" description="C2H2-type" evidence="1">
    <location>
        <begin position="229"/>
        <end position="251"/>
    </location>
</feature>
<dbReference type="InterPro" id="IPR013087">
    <property type="entry name" value="Znf_C2H2_type"/>
</dbReference>
<evidence type="ECO:0000313" key="3">
    <source>
        <dbReference type="Proteomes" id="UP001146120"/>
    </source>
</evidence>
<dbReference type="InterPro" id="IPR011335">
    <property type="entry name" value="Restrct_endonuc-II-like"/>
</dbReference>
<dbReference type="CDD" id="cd06260">
    <property type="entry name" value="DUF820-like"/>
    <property type="match status" value="1"/>
</dbReference>
<dbReference type="Pfam" id="PF05685">
    <property type="entry name" value="Uma2"/>
    <property type="match status" value="1"/>
</dbReference>
<dbReference type="Proteomes" id="UP001146120">
    <property type="component" value="Unassembled WGS sequence"/>
</dbReference>
<gene>
    <name evidence="2" type="ORF">N0F65_004662</name>
</gene>
<name>A0AAV2ZBP5_9STRA</name>
<sequence>EEKLARLVQDLKQKKHLCRVKDYPGVPLEELNRGEQPGLFIDEGHFTPYRMVVYGREAVAFEIATQLGIWIRTNGGRYITRKRETGRGKLLVRMPDVAYGPRRVHRSLNHRQVWSYGGEPFAPTFVVEIVQLSGRTDYFVKLDNKMRNEYFNHGVQLGFVIDPRPGYKNMYEYFLDEDGDVQRSVDTTWRDLNGRDVLPGFEARSDALDLVLKQESGSSEEEEELSITCQIPGCGKRLRSLGEHAAHALRHLEDSAMARHRTKRARR</sequence>
<keyword evidence="3" id="KW-1185">Reference proteome</keyword>
<comment type="caution">
    <text evidence="2">The sequence shown here is derived from an EMBL/GenBank/DDBJ whole genome shotgun (WGS) entry which is preliminary data.</text>
</comment>
<dbReference type="InterPro" id="IPR008538">
    <property type="entry name" value="Uma2"/>
</dbReference>
<protein>
    <recommendedName>
        <fullName evidence="1">C2H2-type domain-containing protein</fullName>
    </recommendedName>
</protein>
<feature type="non-terminal residue" evidence="2">
    <location>
        <position position="1"/>
    </location>
</feature>
<dbReference type="SUPFAM" id="SSF52980">
    <property type="entry name" value="Restriction endonuclease-like"/>
    <property type="match status" value="1"/>
</dbReference>
<dbReference type="PROSITE" id="PS00028">
    <property type="entry name" value="ZINC_FINGER_C2H2_1"/>
    <property type="match status" value="1"/>
</dbReference>